<dbReference type="EMBL" id="JANPWB010000008">
    <property type="protein sequence ID" value="KAJ1162393.1"/>
    <property type="molecule type" value="Genomic_DNA"/>
</dbReference>
<sequence>MPGTRGPPAPGRGRYAHCAAASSPPAPLQPAASGDCHRPLRVVITAPCEPPSPQHPDTPSPHLRLEQSEGAQTVSASGSQATVTRIWRDRNGGTMDSTAGNATSNIESAQTASPPQAAPVTAITDINTPQDSQAQPPRKPPPTDNQYHLHFNDYYIDITDASTPRDSTTVTATTNINTQQYSHGQPPLISPPTEPLIPPRQELLLLQLLPYRHQILKPLWAATFSPPTSIPPWIVAVLPPS</sequence>
<organism evidence="2 3">
    <name type="scientific">Pleurodeles waltl</name>
    <name type="common">Iberian ribbed newt</name>
    <dbReference type="NCBI Taxonomy" id="8319"/>
    <lineage>
        <taxon>Eukaryota</taxon>
        <taxon>Metazoa</taxon>
        <taxon>Chordata</taxon>
        <taxon>Craniata</taxon>
        <taxon>Vertebrata</taxon>
        <taxon>Euteleostomi</taxon>
        <taxon>Amphibia</taxon>
        <taxon>Batrachia</taxon>
        <taxon>Caudata</taxon>
        <taxon>Salamandroidea</taxon>
        <taxon>Salamandridae</taxon>
        <taxon>Pleurodelinae</taxon>
        <taxon>Pleurodeles</taxon>
    </lineage>
</organism>
<keyword evidence="3" id="KW-1185">Reference proteome</keyword>
<feature type="compositionally biased region" description="Pro residues" evidence="1">
    <location>
        <begin position="48"/>
        <end position="59"/>
    </location>
</feature>
<name>A0AAV7SFY0_PLEWA</name>
<reference evidence="2" key="1">
    <citation type="journal article" date="2022" name="bioRxiv">
        <title>Sequencing and chromosome-scale assembly of the giantPleurodeles waltlgenome.</title>
        <authorList>
            <person name="Brown T."/>
            <person name="Elewa A."/>
            <person name="Iarovenko S."/>
            <person name="Subramanian E."/>
            <person name="Araus A.J."/>
            <person name="Petzold A."/>
            <person name="Susuki M."/>
            <person name="Suzuki K.-i.T."/>
            <person name="Hayashi T."/>
            <person name="Toyoda A."/>
            <person name="Oliveira C."/>
            <person name="Osipova E."/>
            <person name="Leigh N.D."/>
            <person name="Simon A."/>
            <person name="Yun M.H."/>
        </authorList>
    </citation>
    <scope>NUCLEOTIDE SEQUENCE</scope>
    <source>
        <strain evidence="2">20211129_DDA</strain>
        <tissue evidence="2">Liver</tissue>
    </source>
</reference>
<dbReference type="Proteomes" id="UP001066276">
    <property type="component" value="Chromosome 4_2"/>
</dbReference>
<feature type="region of interest" description="Disordered" evidence="1">
    <location>
        <begin position="127"/>
        <end position="146"/>
    </location>
</feature>
<accession>A0AAV7SFY0</accession>
<evidence type="ECO:0000256" key="1">
    <source>
        <dbReference type="SAM" id="MobiDB-lite"/>
    </source>
</evidence>
<dbReference type="AlphaFoldDB" id="A0AAV7SFY0"/>
<feature type="compositionally biased region" description="Polar residues" evidence="1">
    <location>
        <begin position="94"/>
        <end position="107"/>
    </location>
</feature>
<comment type="caution">
    <text evidence="2">The sequence shown here is derived from an EMBL/GenBank/DDBJ whole genome shotgun (WGS) entry which is preliminary data.</text>
</comment>
<feature type="compositionally biased region" description="Polar residues" evidence="1">
    <location>
        <begin position="69"/>
        <end position="83"/>
    </location>
</feature>
<evidence type="ECO:0000313" key="2">
    <source>
        <dbReference type="EMBL" id="KAJ1162393.1"/>
    </source>
</evidence>
<proteinExistence type="predicted"/>
<evidence type="ECO:0000313" key="3">
    <source>
        <dbReference type="Proteomes" id="UP001066276"/>
    </source>
</evidence>
<feature type="compositionally biased region" description="Low complexity" evidence="1">
    <location>
        <begin position="108"/>
        <end position="118"/>
    </location>
</feature>
<gene>
    <name evidence="2" type="ORF">NDU88_002861</name>
</gene>
<feature type="compositionally biased region" description="Pro residues" evidence="1">
    <location>
        <begin position="1"/>
        <end position="10"/>
    </location>
</feature>
<feature type="region of interest" description="Disordered" evidence="1">
    <location>
        <begin position="1"/>
        <end position="118"/>
    </location>
</feature>
<protein>
    <submittedName>
        <fullName evidence="2">Uncharacterized protein</fullName>
    </submittedName>
</protein>
<feature type="compositionally biased region" description="Low complexity" evidence="1">
    <location>
        <begin position="19"/>
        <end position="33"/>
    </location>
</feature>